<dbReference type="Pfam" id="PF07330">
    <property type="entry name" value="DUF1467"/>
    <property type="match status" value="1"/>
</dbReference>
<keyword evidence="1" id="KW-0472">Membrane</keyword>
<dbReference type="EMBL" id="CP002083">
    <property type="protein sequence ID" value="ADJ23726.1"/>
    <property type="molecule type" value="Genomic_DNA"/>
</dbReference>
<dbReference type="InterPro" id="IPR009935">
    <property type="entry name" value="DUF1467"/>
</dbReference>
<accession>D8JZC4</accession>
<dbReference type="STRING" id="582899.Hden_1925"/>
<keyword evidence="3" id="KW-1185">Reference proteome</keyword>
<keyword evidence="1" id="KW-1133">Transmembrane helix</keyword>
<gene>
    <name evidence="2" type="ordered locus">Hden_1925</name>
</gene>
<reference evidence="3" key="1">
    <citation type="journal article" date="2011" name="J. Bacteriol.">
        <title>Genome sequences of eight morphologically diverse alphaproteobacteria.</title>
        <authorList>
            <consortium name="US DOE Joint Genome Institute"/>
            <person name="Brown P.J."/>
            <person name="Kysela D.T."/>
            <person name="Buechlein A."/>
            <person name="Hemmerich C."/>
            <person name="Brun Y.V."/>
        </authorList>
    </citation>
    <scope>NUCLEOTIDE SEQUENCE [LARGE SCALE GENOMIC DNA]</scope>
    <source>
        <strain evidence="3">ATCC 51888 / DSM 1869 / NCIB 11706 / TK 0415</strain>
    </source>
</reference>
<name>D8JZC4_HYPDA</name>
<evidence type="ECO:0000256" key="1">
    <source>
        <dbReference type="SAM" id="Phobius"/>
    </source>
</evidence>
<feature type="transmembrane region" description="Helical" evidence="1">
    <location>
        <begin position="50"/>
        <end position="71"/>
    </location>
</feature>
<dbReference type="AlphaFoldDB" id="D8JZC4"/>
<dbReference type="KEGG" id="hdn:Hden_1925"/>
<dbReference type="HOGENOM" id="CLU_160698_3_1_5"/>
<evidence type="ECO:0000313" key="2">
    <source>
        <dbReference type="EMBL" id="ADJ23726.1"/>
    </source>
</evidence>
<dbReference type="Proteomes" id="UP000002033">
    <property type="component" value="Chromosome"/>
</dbReference>
<proteinExistence type="predicted"/>
<evidence type="ECO:0000313" key="3">
    <source>
        <dbReference type="Proteomes" id="UP000002033"/>
    </source>
</evidence>
<dbReference type="OrthoDB" id="9804637at2"/>
<sequence length="91" mass="9911" precursor="true">MRTSIAIAIFFCLWFITLFGVLPFFAKTQDEAGEVVPGTPESAPSRINIWKLFLVNTLVAIVAFAVVYVVIANFDAIAGFFGVVLGREPAN</sequence>
<dbReference type="RefSeq" id="WP_013215885.1">
    <property type="nucleotide sequence ID" value="NC_014313.1"/>
</dbReference>
<protein>
    <submittedName>
        <fullName evidence="2">Uncharacterized protein</fullName>
    </submittedName>
</protein>
<organism evidence="2 3">
    <name type="scientific">Hyphomicrobium denitrificans (strain ATCC 51888 / DSM 1869 / NCIMB 11706 / TK 0415)</name>
    <dbReference type="NCBI Taxonomy" id="582899"/>
    <lineage>
        <taxon>Bacteria</taxon>
        <taxon>Pseudomonadati</taxon>
        <taxon>Pseudomonadota</taxon>
        <taxon>Alphaproteobacteria</taxon>
        <taxon>Hyphomicrobiales</taxon>
        <taxon>Hyphomicrobiaceae</taxon>
        <taxon>Hyphomicrobium</taxon>
    </lineage>
</organism>
<keyword evidence="1" id="KW-0812">Transmembrane</keyword>
<dbReference type="eggNOG" id="COG5454">
    <property type="taxonomic scope" value="Bacteria"/>
</dbReference>